<evidence type="ECO:0000313" key="2">
    <source>
        <dbReference type="Proteomes" id="UP000000211"/>
    </source>
</evidence>
<dbReference type="HOGENOM" id="CLU_045011_0_2_0"/>
<dbReference type="PATRIC" id="fig|751945.3.peg.1712"/>
<name>K7RK53_THEOS</name>
<dbReference type="NCBIfam" id="TIGR01509">
    <property type="entry name" value="HAD-SF-IA-v3"/>
    <property type="match status" value="1"/>
</dbReference>
<evidence type="ECO:0000313" key="1">
    <source>
        <dbReference type="EMBL" id="AFV76762.1"/>
    </source>
</evidence>
<dbReference type="GO" id="GO:0016787">
    <property type="term" value="F:hydrolase activity"/>
    <property type="evidence" value="ECO:0007669"/>
    <property type="project" value="InterPro"/>
</dbReference>
<dbReference type="SFLD" id="SFLDS00003">
    <property type="entry name" value="Haloacid_Dehalogenase"/>
    <property type="match status" value="1"/>
</dbReference>
<dbReference type="PANTHER" id="PTHR42896:SF2">
    <property type="entry name" value="CBBY-LIKE PROTEIN"/>
    <property type="match status" value="1"/>
</dbReference>
<dbReference type="InterPro" id="IPR006439">
    <property type="entry name" value="HAD-SF_hydro_IA"/>
</dbReference>
<dbReference type="InterPro" id="IPR023214">
    <property type="entry name" value="HAD_sf"/>
</dbReference>
<dbReference type="Gene3D" id="1.10.150.240">
    <property type="entry name" value="Putative phosphatase, domain 2"/>
    <property type="match status" value="1"/>
</dbReference>
<dbReference type="PRINTS" id="PR00413">
    <property type="entry name" value="HADHALOGNASE"/>
</dbReference>
<gene>
    <name evidence="1" type="ORF">Theos_1742</name>
</gene>
<dbReference type="InterPro" id="IPR036412">
    <property type="entry name" value="HAD-like_sf"/>
</dbReference>
<dbReference type="Proteomes" id="UP000000211">
    <property type="component" value="Chromosome"/>
</dbReference>
<dbReference type="InterPro" id="IPR044999">
    <property type="entry name" value="CbbY-like"/>
</dbReference>
<dbReference type="PANTHER" id="PTHR42896">
    <property type="entry name" value="XYLULOSE-1,5-BISPHOSPHATE (XUBP) PHOSPHATASE"/>
    <property type="match status" value="1"/>
</dbReference>
<keyword evidence="2" id="KW-1185">Reference proteome</keyword>
<dbReference type="SFLD" id="SFLDG01129">
    <property type="entry name" value="C1.5:_HAD__Beta-PGM__Phosphata"/>
    <property type="match status" value="1"/>
</dbReference>
<organism evidence="1 2">
    <name type="scientific">Thermus oshimai JL-2</name>
    <dbReference type="NCBI Taxonomy" id="751945"/>
    <lineage>
        <taxon>Bacteria</taxon>
        <taxon>Thermotogati</taxon>
        <taxon>Deinococcota</taxon>
        <taxon>Deinococci</taxon>
        <taxon>Thermales</taxon>
        <taxon>Thermaceae</taxon>
        <taxon>Thermus</taxon>
    </lineage>
</organism>
<dbReference type="InterPro" id="IPR023198">
    <property type="entry name" value="PGP-like_dom2"/>
</dbReference>
<dbReference type="OrthoDB" id="9797743at2"/>
<dbReference type="Pfam" id="PF00702">
    <property type="entry name" value="Hydrolase"/>
    <property type="match status" value="1"/>
</dbReference>
<protein>
    <submittedName>
        <fullName evidence="1">Haloacid dehalogenase superfamily protein, subfamily IA, variant 3 with third motif having DD or ED</fullName>
    </submittedName>
</protein>
<dbReference type="KEGG" id="tos:Theos_1742"/>
<accession>K7RK53</accession>
<dbReference type="AlphaFoldDB" id="K7RK53"/>
<sequence>MVGVKALLLDLDGTLAETEELHREAFNRAFREAGLPFSWDRPLYKALLEVTGGKERIAHFLRSFPDAPRLSEEALTRLHQRKNALYEALLREEGAPLRPGVRRLLGEAREAGLLLALVTTTSPENARAFLETSGLKGVFHLVLAGDIVPHKKPDPAIYHLARKELGLGEGEGVAVEDSRNGLLSARGAGFPVLITPGLYTADQDFSEAQGVAEHLGEPGHPARFLQGPRAGERGVVDLDYLEEVRGWWST</sequence>
<proteinExistence type="predicted"/>
<dbReference type="Gene3D" id="3.40.50.1000">
    <property type="entry name" value="HAD superfamily/HAD-like"/>
    <property type="match status" value="1"/>
</dbReference>
<dbReference type="RefSeq" id="WP_016329941.1">
    <property type="nucleotide sequence ID" value="NC_019386.1"/>
</dbReference>
<dbReference type="SUPFAM" id="SSF56784">
    <property type="entry name" value="HAD-like"/>
    <property type="match status" value="1"/>
</dbReference>
<dbReference type="eggNOG" id="COG0637">
    <property type="taxonomic scope" value="Bacteria"/>
</dbReference>
<reference evidence="1 2" key="1">
    <citation type="journal article" date="2013" name="Genome Announc.">
        <title>Whole Genome Sequencing of Thermus oshimai JL-2 and Thermus thermophilus JL-18, Incomplete Denitrifiers from the United States Great Basin.</title>
        <authorList>
            <person name="Murugapiran S.K."/>
            <person name="Huntemann M."/>
            <person name="Wei C.L."/>
            <person name="Han J."/>
            <person name="Detter J.C."/>
            <person name="Han C.S."/>
            <person name="Erkkila T.H."/>
            <person name="Teshima H."/>
            <person name="Chen A."/>
            <person name="Kyrpides N."/>
            <person name="Mavrommatis K."/>
            <person name="Markowitz V."/>
            <person name="Szeto E."/>
            <person name="Ivanova N."/>
            <person name="Pagani I."/>
            <person name="Lam J."/>
            <person name="McDonald A.I."/>
            <person name="Dodsworth J.A."/>
            <person name="Pati A."/>
            <person name="Goodwin L."/>
            <person name="Peters L."/>
            <person name="Pitluck S."/>
            <person name="Woyke T."/>
            <person name="Hedlund B.P."/>
        </authorList>
    </citation>
    <scope>NUCLEOTIDE SEQUENCE</scope>
    <source>
        <strain evidence="1 2">JL-2</strain>
    </source>
</reference>
<dbReference type="STRING" id="751945.Theos_1742"/>
<dbReference type="EMBL" id="CP003249">
    <property type="protein sequence ID" value="AFV76762.1"/>
    <property type="molecule type" value="Genomic_DNA"/>
</dbReference>